<keyword evidence="7" id="KW-0408">Iron</keyword>
<sequence length="193" mass="21495">MVGRWKSGAPIDVTPFKDDPALAVDPNRNNDFAFQGEVNSQLRCPFGAHVRKTNPRNDLEAPPAPINPIPIENRRIMRRGVQFGPEVTKEEKISGKTQHGRGLLFACYQSHLENGFQFIQQSWANSKTFPPFETQPEDPGLDPLIGQGVREMSGLDPLNEQKVLSLPDFIIPRGGEYFFSPSIKGLKNTIAKA</sequence>
<accession>A0A9W8JTB2</accession>
<evidence type="ECO:0000256" key="3">
    <source>
        <dbReference type="ARBA" id="ARBA00022617"/>
    </source>
</evidence>
<keyword evidence="4" id="KW-0479">Metal-binding</keyword>
<organism evidence="9 10">
    <name type="scientific">Agrocybe chaxingu</name>
    <dbReference type="NCBI Taxonomy" id="84603"/>
    <lineage>
        <taxon>Eukaryota</taxon>
        <taxon>Fungi</taxon>
        <taxon>Dikarya</taxon>
        <taxon>Basidiomycota</taxon>
        <taxon>Agaricomycotina</taxon>
        <taxon>Agaricomycetes</taxon>
        <taxon>Agaricomycetidae</taxon>
        <taxon>Agaricales</taxon>
        <taxon>Agaricineae</taxon>
        <taxon>Strophariaceae</taxon>
        <taxon>Agrocybe</taxon>
    </lineage>
</organism>
<evidence type="ECO:0000256" key="6">
    <source>
        <dbReference type="ARBA" id="ARBA00023002"/>
    </source>
</evidence>
<evidence type="ECO:0000313" key="9">
    <source>
        <dbReference type="EMBL" id="KAJ3501120.1"/>
    </source>
</evidence>
<evidence type="ECO:0000259" key="8">
    <source>
        <dbReference type="Pfam" id="PF20628"/>
    </source>
</evidence>
<keyword evidence="5" id="KW-0732">Signal</keyword>
<evidence type="ECO:0000256" key="4">
    <source>
        <dbReference type="ARBA" id="ARBA00022723"/>
    </source>
</evidence>
<dbReference type="EMBL" id="JANKHO010001486">
    <property type="protein sequence ID" value="KAJ3501120.1"/>
    <property type="molecule type" value="Genomic_DNA"/>
</dbReference>
<evidence type="ECO:0000313" key="10">
    <source>
        <dbReference type="Proteomes" id="UP001148786"/>
    </source>
</evidence>
<name>A0A9W8JTB2_9AGAR</name>
<keyword evidence="3" id="KW-0349">Heme</keyword>
<keyword evidence="10" id="KW-1185">Reference proteome</keyword>
<dbReference type="PANTHER" id="PTHR30521">
    <property type="entry name" value="DEFERROCHELATASE/PEROXIDASE"/>
    <property type="match status" value="1"/>
</dbReference>
<evidence type="ECO:0000256" key="2">
    <source>
        <dbReference type="ARBA" id="ARBA00022559"/>
    </source>
</evidence>
<reference evidence="9" key="1">
    <citation type="submission" date="2022-07" db="EMBL/GenBank/DDBJ databases">
        <title>Genome Sequence of Agrocybe chaxingu.</title>
        <authorList>
            <person name="Buettner E."/>
        </authorList>
    </citation>
    <scope>NUCLEOTIDE SEQUENCE</scope>
    <source>
        <strain evidence="9">MP-N11</strain>
    </source>
</reference>
<dbReference type="GO" id="GO:0005829">
    <property type="term" value="C:cytosol"/>
    <property type="evidence" value="ECO:0007669"/>
    <property type="project" value="TreeGrafter"/>
</dbReference>
<gene>
    <name evidence="9" type="ORF">NLJ89_g9483</name>
</gene>
<dbReference type="AlphaFoldDB" id="A0A9W8JTB2"/>
<comment type="cofactor">
    <cofactor evidence="1">
        <name>heme b</name>
        <dbReference type="ChEBI" id="CHEBI:60344"/>
    </cofactor>
</comment>
<evidence type="ECO:0000256" key="5">
    <source>
        <dbReference type="ARBA" id="ARBA00022729"/>
    </source>
</evidence>
<proteinExistence type="predicted"/>
<dbReference type="Proteomes" id="UP001148786">
    <property type="component" value="Unassembled WGS sequence"/>
</dbReference>
<dbReference type="PANTHER" id="PTHR30521:SF4">
    <property type="entry name" value="DEFERROCHELATASE"/>
    <property type="match status" value="1"/>
</dbReference>
<dbReference type="InterPro" id="IPR048328">
    <property type="entry name" value="Dyp_perox_C"/>
</dbReference>
<keyword evidence="6" id="KW-0560">Oxidoreductase</keyword>
<dbReference type="PROSITE" id="PS51404">
    <property type="entry name" value="DYP_PEROXIDASE"/>
    <property type="match status" value="1"/>
</dbReference>
<dbReference type="NCBIfam" id="TIGR01413">
    <property type="entry name" value="Dyp_perox_fam"/>
    <property type="match status" value="1"/>
</dbReference>
<dbReference type="GO" id="GO:0004601">
    <property type="term" value="F:peroxidase activity"/>
    <property type="evidence" value="ECO:0007669"/>
    <property type="project" value="UniProtKB-KW"/>
</dbReference>
<dbReference type="SUPFAM" id="SSF54909">
    <property type="entry name" value="Dimeric alpha+beta barrel"/>
    <property type="match status" value="1"/>
</dbReference>
<protein>
    <recommendedName>
        <fullName evidence="8">Dyp-type peroxidase C-terminal domain-containing protein</fullName>
    </recommendedName>
</protein>
<comment type="caution">
    <text evidence="9">The sequence shown here is derived from an EMBL/GenBank/DDBJ whole genome shotgun (WGS) entry which is preliminary data.</text>
</comment>
<dbReference type="Pfam" id="PF20628">
    <property type="entry name" value="Dyp_perox_C"/>
    <property type="match status" value="1"/>
</dbReference>
<keyword evidence="2" id="KW-0575">Peroxidase</keyword>
<evidence type="ECO:0000256" key="7">
    <source>
        <dbReference type="ARBA" id="ARBA00023004"/>
    </source>
</evidence>
<evidence type="ECO:0000256" key="1">
    <source>
        <dbReference type="ARBA" id="ARBA00001970"/>
    </source>
</evidence>
<dbReference type="InterPro" id="IPR006314">
    <property type="entry name" value="Dyp_peroxidase"/>
</dbReference>
<feature type="domain" description="Dyp-type peroxidase C-terminal" evidence="8">
    <location>
        <begin position="72"/>
        <end position="124"/>
    </location>
</feature>
<dbReference type="GO" id="GO:0020037">
    <property type="term" value="F:heme binding"/>
    <property type="evidence" value="ECO:0007669"/>
    <property type="project" value="InterPro"/>
</dbReference>
<dbReference type="InterPro" id="IPR011008">
    <property type="entry name" value="Dimeric_a/b-barrel"/>
</dbReference>
<dbReference type="OrthoDB" id="3044012at2759"/>
<dbReference type="GO" id="GO:0046872">
    <property type="term" value="F:metal ion binding"/>
    <property type="evidence" value="ECO:0007669"/>
    <property type="project" value="UniProtKB-KW"/>
</dbReference>